<dbReference type="RefSeq" id="XP_007404020.1">
    <property type="nucleotide sequence ID" value="XM_007403958.1"/>
</dbReference>
<dbReference type="OrthoDB" id="10363627at2759"/>
<dbReference type="KEGG" id="mlr:MELLADRAFT_58554"/>
<evidence type="ECO:0000313" key="1">
    <source>
        <dbReference type="EMBL" id="EGG13082.1"/>
    </source>
</evidence>
<dbReference type="EMBL" id="GL883090">
    <property type="protein sequence ID" value="EGG13082.1"/>
    <property type="molecule type" value="Genomic_DNA"/>
</dbReference>
<evidence type="ECO:0000313" key="2">
    <source>
        <dbReference type="Proteomes" id="UP000001072"/>
    </source>
</evidence>
<gene>
    <name evidence="1" type="ORF">MELLADRAFT_58554</name>
</gene>
<dbReference type="Proteomes" id="UP000001072">
    <property type="component" value="Unassembled WGS sequence"/>
</dbReference>
<proteinExistence type="predicted"/>
<name>F4R3Y3_MELLP</name>
<dbReference type="GeneID" id="18929201"/>
<protein>
    <submittedName>
        <fullName evidence="1">Uncharacterized protein</fullName>
    </submittedName>
</protein>
<dbReference type="VEuPathDB" id="FungiDB:MELLADRAFT_58554"/>
<sequence>MVNLYFKDDDLKDVNDKIHSLGEMIINYHQSPSIESGIQNEYSTEKEAIDKIVKYVKDFEYTQDLITRNALEILYQIFQLPGLKKDLGRGALMNIFSDPSTGDRNLKIYMEIIQKHAREEFKDLNIKITESLSYKDDPADVISTKSWKDIQNGTHNEKELLALMENIISKRIEQISSHQVDKLTNSDHLIKTLLIIIKSSKSEKINLFDKLYLFSSPEVFLKTEDRLGLLFSLEDKVFAQEACRGFASNYPLLKDRYQTLVTRGARANLSNCFWEYMINSKTGNKLIKTSNTDDPELIEAYELLNLSSDAIKIDKALETLNRFSQEAFDKPKEWIKDSFKSIINKLYLYGISIKKLQNNQRDVRYIKVLKILKDLSEREKENLENQIYVTEALKALELISFDNQKPFGSLPFAPPEMTDPSLSLYSYRFNWHINIVLTDLKHYPLAWIPEGFGK</sequence>
<reference evidence="2" key="1">
    <citation type="journal article" date="2011" name="Proc. Natl. Acad. Sci. U.S.A.">
        <title>Obligate biotrophy features unraveled by the genomic analysis of rust fungi.</title>
        <authorList>
            <person name="Duplessis S."/>
            <person name="Cuomo C.A."/>
            <person name="Lin Y.-C."/>
            <person name="Aerts A."/>
            <person name="Tisserant E."/>
            <person name="Veneault-Fourrey C."/>
            <person name="Joly D.L."/>
            <person name="Hacquard S."/>
            <person name="Amselem J."/>
            <person name="Cantarel B.L."/>
            <person name="Chiu R."/>
            <person name="Coutinho P.M."/>
            <person name="Feau N."/>
            <person name="Field M."/>
            <person name="Frey P."/>
            <person name="Gelhaye E."/>
            <person name="Goldberg J."/>
            <person name="Grabherr M.G."/>
            <person name="Kodira C.D."/>
            <person name="Kohler A."/>
            <person name="Kuees U."/>
            <person name="Lindquist E.A."/>
            <person name="Lucas S.M."/>
            <person name="Mago R."/>
            <person name="Mauceli E."/>
            <person name="Morin E."/>
            <person name="Murat C."/>
            <person name="Pangilinan J.L."/>
            <person name="Park R."/>
            <person name="Pearson M."/>
            <person name="Quesneville H."/>
            <person name="Rouhier N."/>
            <person name="Sakthikumar S."/>
            <person name="Salamov A.A."/>
            <person name="Schmutz J."/>
            <person name="Selles B."/>
            <person name="Shapiro H."/>
            <person name="Tanguay P."/>
            <person name="Tuskan G.A."/>
            <person name="Henrissat B."/>
            <person name="Van de Peer Y."/>
            <person name="Rouze P."/>
            <person name="Ellis J.G."/>
            <person name="Dodds P.N."/>
            <person name="Schein J.E."/>
            <person name="Zhong S."/>
            <person name="Hamelin R.C."/>
            <person name="Grigoriev I.V."/>
            <person name="Szabo L.J."/>
            <person name="Martin F."/>
        </authorList>
    </citation>
    <scope>NUCLEOTIDE SEQUENCE [LARGE SCALE GENOMIC DNA]</scope>
    <source>
        <strain evidence="2">98AG31 / pathotype 3-4-7</strain>
    </source>
</reference>
<accession>F4R3Y3</accession>
<dbReference type="AlphaFoldDB" id="F4R3Y3"/>
<organism evidence="2">
    <name type="scientific">Melampsora larici-populina (strain 98AG31 / pathotype 3-4-7)</name>
    <name type="common">Poplar leaf rust fungus</name>
    <dbReference type="NCBI Taxonomy" id="747676"/>
    <lineage>
        <taxon>Eukaryota</taxon>
        <taxon>Fungi</taxon>
        <taxon>Dikarya</taxon>
        <taxon>Basidiomycota</taxon>
        <taxon>Pucciniomycotina</taxon>
        <taxon>Pucciniomycetes</taxon>
        <taxon>Pucciniales</taxon>
        <taxon>Melampsoraceae</taxon>
        <taxon>Melampsora</taxon>
    </lineage>
</organism>
<keyword evidence="2" id="KW-1185">Reference proteome</keyword>
<dbReference type="HOGENOM" id="CLU_602796_0_0_1"/>
<dbReference type="InParanoid" id="F4R3Y3"/>